<evidence type="ECO:0000313" key="5">
    <source>
        <dbReference type="EMBL" id="SDC11610.1"/>
    </source>
</evidence>
<dbReference type="GO" id="GO:0003860">
    <property type="term" value="F:3-hydroxyisobutyryl-CoA hydrolase activity"/>
    <property type="evidence" value="ECO:0007669"/>
    <property type="project" value="UniProtKB-EC"/>
</dbReference>
<dbReference type="InterPro" id="IPR045004">
    <property type="entry name" value="ECH_dom"/>
</dbReference>
<accession>A0A1G6IYU8</accession>
<dbReference type="STRING" id="1219383.SAMN05421733_10997"/>
<keyword evidence="6" id="KW-1185">Reference proteome</keyword>
<dbReference type="GO" id="GO:0006574">
    <property type="term" value="P:L-valine catabolic process"/>
    <property type="evidence" value="ECO:0007669"/>
    <property type="project" value="TreeGrafter"/>
</dbReference>
<evidence type="ECO:0000256" key="2">
    <source>
        <dbReference type="ARBA" id="ARBA00011915"/>
    </source>
</evidence>
<sequence length="373" mass="41997">MKIYNDYHSDVKLKSYSNGWVSIQLDRPNALHALDLSLVNALISIFKGIADDQAVKAIWFDSSTPRAFCAGGDVRKLRQQVIDGEQDKASEFFKQEYQLDLLLHYYAKPIVIWGEGYVMGGGLGLFMAAPFRLVTPASRLAMPEINIGLYPDVGATRFLADRGRIGLFLGLTGTMMTASGAYAIGWATHICAMKKELVLNRLLQISWQDYPAGTFRALDDVLNSLHRPVSVGPLQTALDAIHTVCNGLNFEQDYDAICQLSEAHSDWLRQAGENLKQGSLVTAALTWLLWQWGKLGHSWADTFELEQQISTWKINHVDFAEGVRARLIDKDLSPKWQKSEDRSLRSIFNQQAPTTTIDSWNDLLRDYDIIERI</sequence>
<proteinExistence type="predicted"/>
<evidence type="ECO:0000256" key="3">
    <source>
        <dbReference type="ARBA" id="ARBA00022801"/>
    </source>
</evidence>
<dbReference type="Proteomes" id="UP000242501">
    <property type="component" value="Unassembled WGS sequence"/>
</dbReference>
<gene>
    <name evidence="5" type="ORF">SAMN05421733_10997</name>
</gene>
<dbReference type="AlphaFoldDB" id="A0A1G6IYU8"/>
<feature type="domain" description="Enoyl-CoA hydratase/isomerase" evidence="4">
    <location>
        <begin position="23"/>
        <end position="340"/>
    </location>
</feature>
<dbReference type="RefSeq" id="WP_092749285.1">
    <property type="nucleotide sequence ID" value="NZ_FMYL01000009.1"/>
</dbReference>
<dbReference type="GO" id="GO:0005829">
    <property type="term" value="C:cytosol"/>
    <property type="evidence" value="ECO:0007669"/>
    <property type="project" value="TreeGrafter"/>
</dbReference>
<dbReference type="PANTHER" id="PTHR43176">
    <property type="entry name" value="3-HYDROXYISOBUTYRYL-COA HYDROLASE-RELATED"/>
    <property type="match status" value="1"/>
</dbReference>
<dbReference type="GO" id="GO:0016853">
    <property type="term" value="F:isomerase activity"/>
    <property type="evidence" value="ECO:0007669"/>
    <property type="project" value="UniProtKB-KW"/>
</dbReference>
<evidence type="ECO:0000256" key="1">
    <source>
        <dbReference type="ARBA" id="ARBA00001709"/>
    </source>
</evidence>
<keyword evidence="3" id="KW-0378">Hydrolase</keyword>
<dbReference type="SUPFAM" id="SSF52096">
    <property type="entry name" value="ClpP/crotonase"/>
    <property type="match status" value="1"/>
</dbReference>
<evidence type="ECO:0000259" key="4">
    <source>
        <dbReference type="Pfam" id="PF16113"/>
    </source>
</evidence>
<keyword evidence="5" id="KW-0413">Isomerase</keyword>
<dbReference type="OrthoDB" id="9790967at2"/>
<dbReference type="InterPro" id="IPR029045">
    <property type="entry name" value="ClpP/crotonase-like_dom_sf"/>
</dbReference>
<protein>
    <recommendedName>
        <fullName evidence="2">3-hydroxyisobutyryl-CoA hydrolase</fullName>
        <ecNumber evidence="2">3.1.2.4</ecNumber>
    </recommendedName>
</protein>
<dbReference type="EMBL" id="FMYL01000009">
    <property type="protein sequence ID" value="SDC11610.1"/>
    <property type="molecule type" value="Genomic_DNA"/>
</dbReference>
<dbReference type="Gene3D" id="3.90.226.10">
    <property type="entry name" value="2-enoyl-CoA Hydratase, Chain A, domain 1"/>
    <property type="match status" value="1"/>
</dbReference>
<dbReference type="CDD" id="cd06558">
    <property type="entry name" value="crotonase-like"/>
    <property type="match status" value="1"/>
</dbReference>
<comment type="catalytic activity">
    <reaction evidence="1">
        <text>3-hydroxy-2-methylpropanoyl-CoA + H2O = 3-hydroxy-2-methylpropanoate + CoA + H(+)</text>
        <dbReference type="Rhea" id="RHEA:20888"/>
        <dbReference type="ChEBI" id="CHEBI:11805"/>
        <dbReference type="ChEBI" id="CHEBI:15377"/>
        <dbReference type="ChEBI" id="CHEBI:15378"/>
        <dbReference type="ChEBI" id="CHEBI:57287"/>
        <dbReference type="ChEBI" id="CHEBI:57340"/>
        <dbReference type="EC" id="3.1.2.4"/>
    </reaction>
</comment>
<evidence type="ECO:0000313" key="6">
    <source>
        <dbReference type="Proteomes" id="UP000242501"/>
    </source>
</evidence>
<dbReference type="PANTHER" id="PTHR43176:SF3">
    <property type="entry name" value="3-HYDROXYISOBUTYRYL-COA HYDROLASE, MITOCHONDRIAL"/>
    <property type="match status" value="1"/>
</dbReference>
<dbReference type="Pfam" id="PF16113">
    <property type="entry name" value="ECH_2"/>
    <property type="match status" value="1"/>
</dbReference>
<reference evidence="6" key="1">
    <citation type="submission" date="2016-09" db="EMBL/GenBank/DDBJ databases">
        <authorList>
            <person name="Varghese N."/>
            <person name="Submissions S."/>
        </authorList>
    </citation>
    <scope>NUCLEOTIDE SEQUENCE [LARGE SCALE GENOMIC DNA]</scope>
    <source>
        <strain evidence="6">ANC 4422</strain>
    </source>
</reference>
<organism evidence="5 6">
    <name type="scientific">Acinetobacter boissieri</name>
    <dbReference type="NCBI Taxonomy" id="1219383"/>
    <lineage>
        <taxon>Bacteria</taxon>
        <taxon>Pseudomonadati</taxon>
        <taxon>Pseudomonadota</taxon>
        <taxon>Gammaproteobacteria</taxon>
        <taxon>Moraxellales</taxon>
        <taxon>Moraxellaceae</taxon>
        <taxon>Acinetobacter</taxon>
    </lineage>
</organism>
<dbReference type="InterPro" id="IPR032259">
    <property type="entry name" value="HIBYL-CoA-H"/>
</dbReference>
<name>A0A1G6IYU8_9GAMM</name>
<dbReference type="EC" id="3.1.2.4" evidence="2"/>